<proteinExistence type="predicted"/>
<dbReference type="Proteomes" id="UP000477651">
    <property type="component" value="Unassembled WGS sequence"/>
</dbReference>
<organism evidence="2 3">
    <name type="scientific">Pelistega ratti</name>
    <dbReference type="NCBI Taxonomy" id="2652177"/>
    <lineage>
        <taxon>Bacteria</taxon>
        <taxon>Pseudomonadati</taxon>
        <taxon>Pseudomonadota</taxon>
        <taxon>Betaproteobacteria</taxon>
        <taxon>Burkholderiales</taxon>
        <taxon>Alcaligenaceae</taxon>
        <taxon>Pelistega</taxon>
    </lineage>
</organism>
<comment type="caution">
    <text evidence="2">The sequence shown here is derived from an EMBL/GenBank/DDBJ whole genome shotgun (WGS) entry which is preliminary data.</text>
</comment>
<keyword evidence="3" id="KW-1185">Reference proteome</keyword>
<evidence type="ECO:0000313" key="2">
    <source>
        <dbReference type="EMBL" id="NEN75049.1"/>
    </source>
</evidence>
<reference evidence="2 3" key="1">
    <citation type="submission" date="2020-02" db="EMBL/GenBank/DDBJ databases">
        <title>Pelistega sp. NLN82 were isolated from wild rodents of the Hainan Island.</title>
        <authorList>
            <person name="Niu N."/>
            <person name="Zhou J."/>
        </authorList>
    </citation>
    <scope>NUCLEOTIDE SEQUENCE [LARGE SCALE GENOMIC DNA]</scope>
    <source>
        <strain evidence="2 3">NLN82</strain>
    </source>
</reference>
<evidence type="ECO:0000259" key="1">
    <source>
        <dbReference type="Pfam" id="PF05872"/>
    </source>
</evidence>
<protein>
    <submittedName>
        <fullName evidence="2">DUF853 domain-containing protein</fullName>
    </submittedName>
</protein>
<dbReference type="Gene3D" id="3.40.50.300">
    <property type="entry name" value="P-loop containing nucleotide triphosphate hydrolases"/>
    <property type="match status" value="2"/>
</dbReference>
<dbReference type="Pfam" id="PF05872">
    <property type="entry name" value="HerA_C"/>
    <property type="match status" value="1"/>
</dbReference>
<gene>
    <name evidence="2" type="ORF">F9B74_01745</name>
</gene>
<dbReference type="AlphaFoldDB" id="A0A6L9Y3Q3"/>
<dbReference type="RefSeq" id="WP_163763804.1">
    <property type="nucleotide sequence ID" value="NZ_JAAGYR010000002.1"/>
</dbReference>
<feature type="domain" description="Helicase HerA-like C-terminal" evidence="1">
    <location>
        <begin position="7"/>
        <end position="494"/>
    </location>
</feature>
<dbReference type="EMBL" id="JAAGYR010000002">
    <property type="protein sequence ID" value="NEN75049.1"/>
    <property type="molecule type" value="Genomic_DNA"/>
</dbReference>
<name>A0A6L9Y3Q3_9BURK</name>
<evidence type="ECO:0000313" key="3">
    <source>
        <dbReference type="Proteomes" id="UP000477651"/>
    </source>
</evidence>
<accession>A0A6L9Y3Q3</accession>
<dbReference type="PANTHER" id="PTHR30121">
    <property type="entry name" value="UNCHARACTERIZED PROTEIN YJGR-RELATED"/>
    <property type="match status" value="1"/>
</dbReference>
<dbReference type="InterPro" id="IPR051162">
    <property type="entry name" value="T4SS_component"/>
</dbReference>
<dbReference type="PANTHER" id="PTHR30121:SF6">
    <property type="entry name" value="SLR6007 PROTEIN"/>
    <property type="match status" value="1"/>
</dbReference>
<dbReference type="InterPro" id="IPR027417">
    <property type="entry name" value="P-loop_NTPase"/>
</dbReference>
<dbReference type="InterPro" id="IPR033186">
    <property type="entry name" value="HerA_C"/>
</dbReference>
<sequence>MANPILLAKNAEHDVFLLPKYANRHGCITGATGTGKTVTLQVMAQAFSQLGVPVFMADIKGDLTGISQAGQSSPKFEERLQKYNLPMPQFSGCPTVLWDVFGEQGHPVRATISDMGPLLLSRVLGLNDTQTGVLNLVFKVADDEGQLILDLKDLRAMLTHISERATELRQTYGNVSPASVGAIQRALLEIEAQGANLFFGEPMLDIFDLIRTNSDGQGYINILAADKLMQSPKLYSVFLLWLLAELYEALPEVGDLEKPKFVFFFDEAHLLFNDAPAVLVERIEQIVRLIRSKGVGVYFVTQNPLDIPDTVLGQLGNRVQHALRAFTPRDLKAVKTAAETMRQNPSLNLTTAITELGVGEALISCLDEKGTPSVTQRAWVVPPASRIGPASESERMALRQQSPFGGKYDRAFDRESAFEVLQRRAEQKGVEQVKNSQTDNEGILGAVKDLMLGSTGPRGGKKDGIVQQVIKSQARSMTRQLIRGVLGSLIGGKK</sequence>
<dbReference type="SUPFAM" id="SSF52540">
    <property type="entry name" value="P-loop containing nucleoside triphosphate hydrolases"/>
    <property type="match status" value="1"/>
</dbReference>